<evidence type="ECO:0000313" key="3">
    <source>
        <dbReference type="Proteomes" id="UP000095431"/>
    </source>
</evidence>
<name>A0A173ZEJ6_9FIRM</name>
<evidence type="ECO:0000256" key="1">
    <source>
        <dbReference type="SAM" id="Phobius"/>
    </source>
</evidence>
<feature type="transmembrane region" description="Helical" evidence="1">
    <location>
        <begin position="12"/>
        <end position="33"/>
    </location>
</feature>
<dbReference type="AlphaFoldDB" id="A0A173ZEJ6"/>
<dbReference type="eggNOG" id="ENOG5033RE4">
    <property type="taxonomic scope" value="Bacteria"/>
</dbReference>
<protein>
    <submittedName>
        <fullName evidence="2">Uncharacterized protein</fullName>
    </submittedName>
</protein>
<keyword evidence="1" id="KW-1133">Transmembrane helix</keyword>
<organism evidence="2 3">
    <name type="scientific">Blautia wexlerae</name>
    <dbReference type="NCBI Taxonomy" id="418240"/>
    <lineage>
        <taxon>Bacteria</taxon>
        <taxon>Bacillati</taxon>
        <taxon>Bacillota</taxon>
        <taxon>Clostridia</taxon>
        <taxon>Lachnospirales</taxon>
        <taxon>Lachnospiraceae</taxon>
        <taxon>Blautia</taxon>
    </lineage>
</organism>
<reference evidence="2 3" key="1">
    <citation type="submission" date="2015-09" db="EMBL/GenBank/DDBJ databases">
        <authorList>
            <consortium name="Pathogen Informatics"/>
        </authorList>
    </citation>
    <scope>NUCLEOTIDE SEQUENCE [LARGE SCALE GENOMIC DNA]</scope>
    <source>
        <strain evidence="2 3">2789STDY5834863</strain>
    </source>
</reference>
<dbReference type="Proteomes" id="UP000095431">
    <property type="component" value="Unassembled WGS sequence"/>
</dbReference>
<evidence type="ECO:0000313" key="2">
    <source>
        <dbReference type="EMBL" id="CUN73545.1"/>
    </source>
</evidence>
<dbReference type="EMBL" id="CYZN01000005">
    <property type="protein sequence ID" value="CUN73545.1"/>
    <property type="molecule type" value="Genomic_DNA"/>
</dbReference>
<accession>A0A173ZEJ6</accession>
<gene>
    <name evidence="2" type="ORF">ERS852478_00933</name>
</gene>
<proteinExistence type="predicted"/>
<dbReference type="RefSeq" id="WP_022380930.1">
    <property type="nucleotide sequence ID" value="NZ_BTHH01000004.1"/>
</dbReference>
<sequence>MKNKKERDWKFIIGMIVLLAIFAVMGGAFWNMVGKQAQIVREEEQKEEANAISAIYIETGEFLKTGVFVDLNNGTIFSADIPAEGIYNKKGKLISDDVLENGDKVKIYGDGIMLESFPGQYPGVTKIQRTGRASLEETQEYEDQVTGMMKPVAVQ</sequence>
<keyword evidence="1" id="KW-0812">Transmembrane</keyword>
<keyword evidence="1" id="KW-0472">Membrane</keyword>